<evidence type="ECO:0000313" key="3">
    <source>
        <dbReference type="Proteomes" id="UP000005203"/>
    </source>
</evidence>
<evidence type="ECO:0000313" key="4">
    <source>
        <dbReference type="RefSeq" id="XP_026297627.1"/>
    </source>
</evidence>
<feature type="region of interest" description="Disordered" evidence="1">
    <location>
        <begin position="185"/>
        <end position="349"/>
    </location>
</feature>
<accession>A0A8B8H0X0</accession>
<dbReference type="Proteomes" id="UP000005203">
    <property type="component" value="Linkage group LG7"/>
</dbReference>
<feature type="compositionally biased region" description="Low complexity" evidence="1">
    <location>
        <begin position="60"/>
        <end position="97"/>
    </location>
</feature>
<name>A0A7M7ML58_APIME</name>
<dbReference type="OrthoDB" id="7696497at2759"/>
<accession>A0A7M7ML58</accession>
<evidence type="ECO:0000256" key="1">
    <source>
        <dbReference type="SAM" id="MobiDB-lite"/>
    </source>
</evidence>
<feature type="region of interest" description="Disordered" evidence="1">
    <location>
        <begin position="368"/>
        <end position="408"/>
    </location>
</feature>
<feature type="compositionally biased region" description="Basic and acidic residues" evidence="1">
    <location>
        <begin position="397"/>
        <end position="408"/>
    </location>
</feature>
<evidence type="ECO:0000313" key="2">
    <source>
        <dbReference type="EnsemblMetazoa" id="XP_026297627"/>
    </source>
</evidence>
<protein>
    <submittedName>
        <fullName evidence="4">Uncharacterized protein LOC727239</fullName>
    </submittedName>
</protein>
<dbReference type="EnsemblMetazoa" id="XM_026441842">
    <property type="protein sequence ID" value="XP_026297627"/>
    <property type="gene ID" value="LOC727239"/>
</dbReference>
<keyword evidence="3" id="KW-1185">Reference proteome</keyword>
<feature type="compositionally biased region" description="Low complexity" evidence="1">
    <location>
        <begin position="290"/>
        <end position="302"/>
    </location>
</feature>
<feature type="compositionally biased region" description="Basic and acidic residues" evidence="1">
    <location>
        <begin position="8"/>
        <end position="20"/>
    </location>
</feature>
<reference evidence="2" key="1">
    <citation type="submission" date="2021-01" db="UniProtKB">
        <authorList>
            <consortium name="EnsemblMetazoa"/>
        </authorList>
    </citation>
    <scope>IDENTIFICATION</scope>
    <source>
        <strain evidence="2">DH4</strain>
    </source>
</reference>
<dbReference type="RefSeq" id="XP_026297627.1">
    <property type="nucleotide sequence ID" value="XM_026441842.1"/>
</dbReference>
<gene>
    <name evidence="4" type="primary">LOC727239</name>
</gene>
<reference evidence="4" key="2">
    <citation type="submission" date="2025-04" db="UniProtKB">
        <authorList>
            <consortium name="RefSeq"/>
        </authorList>
    </citation>
    <scope>IDENTIFICATION</scope>
    <source>
        <strain evidence="4">DH4</strain>
        <tissue evidence="4">Whole body</tissue>
    </source>
</reference>
<dbReference type="KEGG" id="ame:727239"/>
<feature type="compositionally biased region" description="Polar residues" evidence="1">
    <location>
        <begin position="211"/>
        <end position="220"/>
    </location>
</feature>
<feature type="compositionally biased region" description="Polar residues" evidence="1">
    <location>
        <begin position="380"/>
        <end position="396"/>
    </location>
</feature>
<dbReference type="GeneID" id="727239"/>
<feature type="compositionally biased region" description="Basic and acidic residues" evidence="1">
    <location>
        <begin position="261"/>
        <end position="280"/>
    </location>
</feature>
<proteinExistence type="predicted"/>
<feature type="region of interest" description="Disordered" evidence="1">
    <location>
        <begin position="1"/>
        <end position="98"/>
    </location>
</feature>
<dbReference type="AlphaFoldDB" id="A0A7M7ML58"/>
<sequence>MAPRKAAKHSDTEVVDRAAEAGDVSPPKRRKAVAKSVNKNDEERQIRLPRAAKSTKIEQIETTDTNSTTTKNTKTKTKISSIAKNASTSTKTNSKVKSMVKKSKEIEEKLNASPVNIDIAKNTEETEIKKTRTKATIKKAGIDVDEESKGRSKGKAKKEVVNENIENLEAPTVKKKSANIEIVSKDSNPKAKIIKKQTNIDTEIKGKGANKGSNRSKTAINNETENNDKTEESIVSIKTNKKSVDDKSTKITVARKKRGRKNEINAENISKDDGESKAIEESSSELIQTSDNENQEIQNNQSEETESIQTTKKGRNVKKKETLSKKVTKMRGKTANRNTDAGSNEDDTDVTKAIKEIQKKTNKEFISSIATTKRGRGKTSENNSSEILTSNNNVQKSSEEDIDKKLDSEKEETNKMYIKMSGIPKKTDETLVIKNQINENNVISTSVHEEEI</sequence>
<organism evidence="2">
    <name type="scientific">Apis mellifera</name>
    <name type="common">Honeybee</name>
    <dbReference type="NCBI Taxonomy" id="7460"/>
    <lineage>
        <taxon>Eukaryota</taxon>
        <taxon>Metazoa</taxon>
        <taxon>Ecdysozoa</taxon>
        <taxon>Arthropoda</taxon>
        <taxon>Hexapoda</taxon>
        <taxon>Insecta</taxon>
        <taxon>Pterygota</taxon>
        <taxon>Neoptera</taxon>
        <taxon>Endopterygota</taxon>
        <taxon>Hymenoptera</taxon>
        <taxon>Apocrita</taxon>
        <taxon>Aculeata</taxon>
        <taxon>Apoidea</taxon>
        <taxon>Anthophila</taxon>
        <taxon>Apidae</taxon>
        <taxon>Apis</taxon>
    </lineage>
</organism>